<reference evidence="2 3" key="1">
    <citation type="submission" date="2024-01" db="EMBL/GenBank/DDBJ databases">
        <title>A draft genome for a cacao thread blight-causing isolate of Paramarasmius palmivorus.</title>
        <authorList>
            <person name="Baruah I.K."/>
            <person name="Bukari Y."/>
            <person name="Amoako-Attah I."/>
            <person name="Meinhardt L.W."/>
            <person name="Bailey B.A."/>
            <person name="Cohen S.P."/>
        </authorList>
    </citation>
    <scope>NUCLEOTIDE SEQUENCE [LARGE SCALE GENOMIC DNA]</scope>
    <source>
        <strain evidence="2 3">GH-12</strain>
    </source>
</reference>
<accession>A0AAW0DYI1</accession>
<dbReference type="InterPro" id="IPR000626">
    <property type="entry name" value="Ubiquitin-like_dom"/>
</dbReference>
<dbReference type="SUPFAM" id="SSF54236">
    <property type="entry name" value="Ubiquitin-like"/>
    <property type="match status" value="1"/>
</dbReference>
<protein>
    <recommendedName>
        <fullName evidence="1">Ubiquitin-like domain-containing protein</fullName>
    </recommendedName>
</protein>
<comment type="caution">
    <text evidence="2">The sequence shown here is derived from an EMBL/GenBank/DDBJ whole genome shotgun (WGS) entry which is preliminary data.</text>
</comment>
<dbReference type="InterPro" id="IPR029071">
    <property type="entry name" value="Ubiquitin-like_domsf"/>
</dbReference>
<organism evidence="2 3">
    <name type="scientific">Paramarasmius palmivorus</name>
    <dbReference type="NCBI Taxonomy" id="297713"/>
    <lineage>
        <taxon>Eukaryota</taxon>
        <taxon>Fungi</taxon>
        <taxon>Dikarya</taxon>
        <taxon>Basidiomycota</taxon>
        <taxon>Agaricomycotina</taxon>
        <taxon>Agaricomycetes</taxon>
        <taxon>Agaricomycetidae</taxon>
        <taxon>Agaricales</taxon>
        <taxon>Marasmiineae</taxon>
        <taxon>Marasmiaceae</taxon>
        <taxon>Paramarasmius</taxon>
    </lineage>
</organism>
<evidence type="ECO:0000313" key="2">
    <source>
        <dbReference type="EMBL" id="KAK7056622.1"/>
    </source>
</evidence>
<dbReference type="AlphaFoldDB" id="A0AAW0DYI1"/>
<keyword evidence="3" id="KW-1185">Reference proteome</keyword>
<proteinExistence type="predicted"/>
<evidence type="ECO:0000313" key="3">
    <source>
        <dbReference type="Proteomes" id="UP001383192"/>
    </source>
</evidence>
<dbReference type="CDD" id="cd01763">
    <property type="entry name" value="Ubl_SUMO_like"/>
    <property type="match status" value="1"/>
</dbReference>
<feature type="domain" description="Ubiquitin-like" evidence="1">
    <location>
        <begin position="131"/>
        <end position="209"/>
    </location>
</feature>
<dbReference type="Gene3D" id="3.10.20.90">
    <property type="entry name" value="Phosphatidylinositol 3-kinase Catalytic Subunit, Chain A, domain 1"/>
    <property type="match status" value="1"/>
</dbReference>
<evidence type="ECO:0000259" key="1">
    <source>
        <dbReference type="PROSITE" id="PS50053"/>
    </source>
</evidence>
<dbReference type="Pfam" id="PF00240">
    <property type="entry name" value="ubiquitin"/>
    <property type="match status" value="1"/>
</dbReference>
<name>A0AAW0DYI1_9AGAR</name>
<sequence>MVEFESRVSWTATTTIARVKGDNNAQSFFEFHFQVDEQLDEVLIVQKSHPKAISTYSAALLEAKACFPQLAARPITLQTDQLEVSDGKMVDITPGAWSLVLDEVSTFHVFASSDSQPNTTPSPASNSRTVQTIRLTVMHGVYPSIDVYVKPTTQFRHLIRAVAAKFGFLCAEDLRLTYDGVRLADYDTPACYGMENGDTLLAMKDQRGGKPVIYLFSPNKRESRVELSLVPEWEFSAIYPVVPIKKSSKGQHIHGSVRTTPDGHLEDLATGLDVAYLFWEAHPSDSVLLHIAEVPKYLDRSLIALGLHTEARTSFITYWLPSLLKHTHVALRYLPQAAYERAAPLSVTPTPDVVTRIFMLFKGIDISEEVRGDWTESEQRALEDVSLWRVIVGVDVERALDSTLFRVLEWGGMEVLD</sequence>
<dbReference type="PROSITE" id="PS50053">
    <property type="entry name" value="UBIQUITIN_2"/>
    <property type="match status" value="1"/>
</dbReference>
<gene>
    <name evidence="2" type="ORF">VNI00_002339</name>
</gene>
<dbReference type="Proteomes" id="UP001383192">
    <property type="component" value="Unassembled WGS sequence"/>
</dbReference>
<dbReference type="EMBL" id="JAYKXP010000006">
    <property type="protein sequence ID" value="KAK7056622.1"/>
    <property type="molecule type" value="Genomic_DNA"/>
</dbReference>